<proteinExistence type="predicted"/>
<protein>
    <submittedName>
        <fullName evidence="1">Cytoplasmic protein</fullName>
    </submittedName>
</protein>
<sequence length="74" mass="8345">MAEAQRQYGTFEASELFCQRCRQSRPVRKHLLLVLPTGNKYDYRCAVCATSVGSKMDENSSDFQTLMTGAPPRP</sequence>
<gene>
    <name evidence="1" type="ORF">FJZ47_21210</name>
</gene>
<dbReference type="AlphaFoldDB" id="A0A938B4D1"/>
<organism evidence="1 2">
    <name type="scientific">Tectimicrobiota bacterium</name>
    <dbReference type="NCBI Taxonomy" id="2528274"/>
    <lineage>
        <taxon>Bacteria</taxon>
        <taxon>Pseudomonadati</taxon>
        <taxon>Nitrospinota/Tectimicrobiota group</taxon>
        <taxon>Candidatus Tectimicrobiota</taxon>
    </lineage>
</organism>
<accession>A0A938B4D1</accession>
<dbReference type="Proteomes" id="UP000712673">
    <property type="component" value="Unassembled WGS sequence"/>
</dbReference>
<reference evidence="1" key="1">
    <citation type="submission" date="2019-03" db="EMBL/GenBank/DDBJ databases">
        <title>Lake Tanganyika Metagenome-Assembled Genomes (MAGs).</title>
        <authorList>
            <person name="Tran P."/>
        </authorList>
    </citation>
    <scope>NUCLEOTIDE SEQUENCE</scope>
    <source>
        <strain evidence="1">K_DeepCast_65m_m2_066</strain>
    </source>
</reference>
<comment type="caution">
    <text evidence="1">The sequence shown here is derived from an EMBL/GenBank/DDBJ whole genome shotgun (WGS) entry which is preliminary data.</text>
</comment>
<dbReference type="EMBL" id="VGLS01000856">
    <property type="protein sequence ID" value="MBM3226291.1"/>
    <property type="molecule type" value="Genomic_DNA"/>
</dbReference>
<evidence type="ECO:0000313" key="2">
    <source>
        <dbReference type="Proteomes" id="UP000712673"/>
    </source>
</evidence>
<evidence type="ECO:0000313" key="1">
    <source>
        <dbReference type="EMBL" id="MBM3226291.1"/>
    </source>
</evidence>
<name>A0A938B4D1_UNCTE</name>